<feature type="transmembrane region" description="Helical" evidence="9">
    <location>
        <begin position="14"/>
        <end position="35"/>
    </location>
</feature>
<keyword evidence="12" id="KW-1185">Reference proteome</keyword>
<dbReference type="RefSeq" id="WP_108853579.1">
    <property type="nucleotide sequence ID" value="NZ_OMOQ01000002.1"/>
</dbReference>
<evidence type="ECO:0000313" key="12">
    <source>
        <dbReference type="Proteomes" id="UP000244924"/>
    </source>
</evidence>
<dbReference type="InterPro" id="IPR003660">
    <property type="entry name" value="HAMP_dom"/>
</dbReference>
<evidence type="ECO:0000256" key="5">
    <source>
        <dbReference type="ARBA" id="ARBA00022679"/>
    </source>
</evidence>
<evidence type="ECO:0000256" key="6">
    <source>
        <dbReference type="ARBA" id="ARBA00022741"/>
    </source>
</evidence>
<keyword evidence="6" id="KW-0547">Nucleotide-binding</keyword>
<evidence type="ECO:0000256" key="2">
    <source>
        <dbReference type="ARBA" id="ARBA00004370"/>
    </source>
</evidence>
<dbReference type="Gene3D" id="3.30.565.10">
    <property type="entry name" value="Histidine kinase-like ATPase, C-terminal domain"/>
    <property type="match status" value="1"/>
</dbReference>
<dbReference type="PANTHER" id="PTHR41523">
    <property type="entry name" value="TWO-COMPONENT SYSTEM SENSOR PROTEIN"/>
    <property type="match status" value="1"/>
</dbReference>
<keyword evidence="8" id="KW-0067">ATP-binding</keyword>
<evidence type="ECO:0000256" key="3">
    <source>
        <dbReference type="ARBA" id="ARBA00012438"/>
    </source>
</evidence>
<name>A0A2R8BJ91_9RHOB</name>
<dbReference type="EC" id="2.7.13.3" evidence="3"/>
<dbReference type="GO" id="GO:0005524">
    <property type="term" value="F:ATP binding"/>
    <property type="evidence" value="ECO:0007669"/>
    <property type="project" value="UniProtKB-KW"/>
</dbReference>
<dbReference type="AlphaFoldDB" id="A0A2R8BJ91"/>
<accession>A0A2R8BJ91</accession>
<evidence type="ECO:0000256" key="7">
    <source>
        <dbReference type="ARBA" id="ARBA00022777"/>
    </source>
</evidence>
<keyword evidence="5 11" id="KW-0808">Transferase</keyword>
<dbReference type="PANTHER" id="PTHR41523:SF8">
    <property type="entry name" value="ETHYLENE RESPONSE SENSOR PROTEIN"/>
    <property type="match status" value="1"/>
</dbReference>
<keyword evidence="9" id="KW-0812">Transmembrane</keyword>
<organism evidence="11 12">
    <name type="scientific">Albidovulum aquaemixtae</name>
    <dbReference type="NCBI Taxonomy" id="1542388"/>
    <lineage>
        <taxon>Bacteria</taxon>
        <taxon>Pseudomonadati</taxon>
        <taxon>Pseudomonadota</taxon>
        <taxon>Alphaproteobacteria</taxon>
        <taxon>Rhodobacterales</taxon>
        <taxon>Paracoccaceae</taxon>
        <taxon>Albidovulum</taxon>
    </lineage>
</organism>
<evidence type="ECO:0000256" key="1">
    <source>
        <dbReference type="ARBA" id="ARBA00000085"/>
    </source>
</evidence>
<dbReference type="InterPro" id="IPR011495">
    <property type="entry name" value="Sig_transdc_His_kin_sub2_dim/P"/>
</dbReference>
<evidence type="ECO:0000256" key="8">
    <source>
        <dbReference type="ARBA" id="ARBA00022840"/>
    </source>
</evidence>
<dbReference type="GO" id="GO:0007165">
    <property type="term" value="P:signal transduction"/>
    <property type="evidence" value="ECO:0007669"/>
    <property type="project" value="InterPro"/>
</dbReference>
<dbReference type="Pfam" id="PF07568">
    <property type="entry name" value="HisKA_2"/>
    <property type="match status" value="1"/>
</dbReference>
<dbReference type="Proteomes" id="UP000244924">
    <property type="component" value="Unassembled WGS sequence"/>
</dbReference>
<evidence type="ECO:0000313" key="11">
    <source>
        <dbReference type="EMBL" id="SPH23475.1"/>
    </source>
</evidence>
<keyword evidence="7 11" id="KW-0418">Kinase</keyword>
<keyword evidence="9" id="KW-0472">Membrane</keyword>
<dbReference type="Gene3D" id="3.30.450.20">
    <property type="entry name" value="PAS domain"/>
    <property type="match status" value="2"/>
</dbReference>
<keyword evidence="4" id="KW-0597">Phosphoprotein</keyword>
<proteinExistence type="predicted"/>
<comment type="subcellular location">
    <subcellularLocation>
        <location evidence="2">Membrane</location>
    </subcellularLocation>
</comment>
<dbReference type="GO" id="GO:0016020">
    <property type="term" value="C:membrane"/>
    <property type="evidence" value="ECO:0007669"/>
    <property type="project" value="UniProtKB-SubCell"/>
</dbReference>
<reference evidence="11 12" key="1">
    <citation type="submission" date="2018-03" db="EMBL/GenBank/DDBJ databases">
        <authorList>
            <person name="Keele B.F."/>
        </authorList>
    </citation>
    <scope>NUCLEOTIDE SEQUENCE [LARGE SCALE GENOMIC DNA]</scope>
    <source>
        <strain evidence="11 12">CECT 8626</strain>
    </source>
</reference>
<dbReference type="OrthoDB" id="9767435at2"/>
<dbReference type="InterPro" id="IPR036890">
    <property type="entry name" value="HATPase_C_sf"/>
</dbReference>
<dbReference type="EMBL" id="OMOQ01000002">
    <property type="protein sequence ID" value="SPH23475.1"/>
    <property type="molecule type" value="Genomic_DNA"/>
</dbReference>
<dbReference type="GO" id="GO:0004673">
    <property type="term" value="F:protein histidine kinase activity"/>
    <property type="evidence" value="ECO:0007669"/>
    <property type="project" value="UniProtKB-EC"/>
</dbReference>
<sequence length="591" mass="64059">MTASGARPGLTARLGFRIAFLLAAVLMPLTIISVIKSFDVVQETRARAEAAVMGETVRAASGELRLIQEARGAATVLAYSIWPNAQNTASCSALLQGLHRQETQYSLIAFVPLGAISLCNSAGRPLDFAEDPLFQMGEREPKTSFAVKPVGLVSGDSVLAITHPVFDEAGTYRGLLSVSLQHSGLRVAADSGASDRRPLSMVTFDHEGNVLTASRPLDDLAPALPRDRALAALAGDKAFSFTGMSGVDTPRVFSVVPLVSNELYALGSQLPDGVLTGKFGAVPVLFPVLMWLASVIVALFATERLVIRHIRKLSASLKSFASGNRLVGDIEMRAAPLELRDMAHAYERMTDTILHDEAELEDMVHQREVLLREVHHRVKNNLQLIASIMNMQMRRTQSPEAKRIMRSLQDRVMSLATIHRELYQTAGLSDVHSDELLSTIVRQIANLGDGPDRRFSVQTDFADIQLTPDQAVPLALLVAEAMANAMKYASGHDGTPARIWVTFAQKGETSAVLTVRNTVEADHSASDTGIVQFAGDTPREGLGTQLASAFAMQLGGQVERRRQDGCYEMSVRFDLRPLTEGEERSAPAQAV</sequence>
<keyword evidence="9" id="KW-1133">Transmembrane helix</keyword>
<evidence type="ECO:0000256" key="4">
    <source>
        <dbReference type="ARBA" id="ARBA00022553"/>
    </source>
</evidence>
<protein>
    <recommendedName>
        <fullName evidence="3">histidine kinase</fullName>
        <ecNumber evidence="3">2.7.13.3</ecNumber>
    </recommendedName>
</protein>
<dbReference type="PROSITE" id="PS50885">
    <property type="entry name" value="HAMP"/>
    <property type="match status" value="1"/>
</dbReference>
<comment type="catalytic activity">
    <reaction evidence="1">
        <text>ATP + protein L-histidine = ADP + protein N-phospho-L-histidine.</text>
        <dbReference type="EC" id="2.7.13.3"/>
    </reaction>
</comment>
<feature type="domain" description="HAMP" evidence="10">
    <location>
        <begin position="304"/>
        <end position="358"/>
    </location>
</feature>
<evidence type="ECO:0000256" key="9">
    <source>
        <dbReference type="SAM" id="Phobius"/>
    </source>
</evidence>
<gene>
    <name evidence="11" type="primary">pdtaS</name>
    <name evidence="11" type="ORF">DEA8626_02538</name>
</gene>
<feature type="transmembrane region" description="Helical" evidence="9">
    <location>
        <begin position="279"/>
        <end position="302"/>
    </location>
</feature>
<evidence type="ECO:0000259" key="10">
    <source>
        <dbReference type="PROSITE" id="PS50885"/>
    </source>
</evidence>